<evidence type="ECO:0000313" key="1">
    <source>
        <dbReference type="EMBL" id="MBW4659802.1"/>
    </source>
</evidence>
<dbReference type="EMBL" id="JAHHHD010000015">
    <property type="protein sequence ID" value="MBW4659802.1"/>
    <property type="molecule type" value="Genomic_DNA"/>
</dbReference>
<comment type="caution">
    <text evidence="1">The sequence shown here is derived from an EMBL/GenBank/DDBJ whole genome shotgun (WGS) entry which is preliminary data.</text>
</comment>
<accession>A0A951QAN8</accession>
<proteinExistence type="predicted"/>
<protein>
    <submittedName>
        <fullName evidence="1">Uncharacterized protein</fullName>
    </submittedName>
</protein>
<dbReference type="AlphaFoldDB" id="A0A951QAN8"/>
<gene>
    <name evidence="1" type="ORF">KME15_14090</name>
</gene>
<evidence type="ECO:0000313" key="2">
    <source>
        <dbReference type="Proteomes" id="UP000757435"/>
    </source>
</evidence>
<dbReference type="Proteomes" id="UP000757435">
    <property type="component" value="Unassembled WGS sequence"/>
</dbReference>
<name>A0A951QAN8_9CYAN</name>
<reference evidence="1" key="2">
    <citation type="journal article" date="2022" name="Microbiol. Resour. Announc.">
        <title>Metagenome Sequencing to Explore Phylogenomics of Terrestrial Cyanobacteria.</title>
        <authorList>
            <person name="Ward R.D."/>
            <person name="Stajich J.E."/>
            <person name="Johansen J.R."/>
            <person name="Huntemann M."/>
            <person name="Clum A."/>
            <person name="Foster B."/>
            <person name="Foster B."/>
            <person name="Roux S."/>
            <person name="Palaniappan K."/>
            <person name="Varghese N."/>
            <person name="Mukherjee S."/>
            <person name="Reddy T.B.K."/>
            <person name="Daum C."/>
            <person name="Copeland A."/>
            <person name="Chen I.A."/>
            <person name="Ivanova N.N."/>
            <person name="Kyrpides N.C."/>
            <person name="Shapiro N."/>
            <person name="Eloe-Fadrosh E.A."/>
            <person name="Pietrasiak N."/>
        </authorList>
    </citation>
    <scope>NUCLEOTIDE SEQUENCE</scope>
    <source>
        <strain evidence="1">UHER 2000/2452</strain>
    </source>
</reference>
<reference evidence="1" key="1">
    <citation type="submission" date="2021-05" db="EMBL/GenBank/DDBJ databases">
        <authorList>
            <person name="Pietrasiak N."/>
            <person name="Ward R."/>
            <person name="Stajich J.E."/>
            <person name="Kurbessoian T."/>
        </authorList>
    </citation>
    <scope>NUCLEOTIDE SEQUENCE</scope>
    <source>
        <strain evidence="1">UHER 2000/2452</strain>
    </source>
</reference>
<organism evidence="1 2">
    <name type="scientific">Drouetiella hepatica Uher 2000/2452</name>
    <dbReference type="NCBI Taxonomy" id="904376"/>
    <lineage>
        <taxon>Bacteria</taxon>
        <taxon>Bacillati</taxon>
        <taxon>Cyanobacteriota</taxon>
        <taxon>Cyanophyceae</taxon>
        <taxon>Oculatellales</taxon>
        <taxon>Oculatellaceae</taxon>
        <taxon>Drouetiella</taxon>
    </lineage>
</organism>
<sequence>MIEQITLLLATPIAKAILDKFYEGVGSKLGEKAVEMLPDKVQQLGKLMWEKCLRGKPGTDQILQQAAEGSTEAQKQLITYLHKVLESDLALKQEAQKLAAEIHLEVTNNDIQARNVQYVTGQAQGLQVNDPNQPVIQVQGNPTFHFGSAPQSD</sequence>